<gene>
    <name evidence="2" type="ORF">BUALT_Bualt07G0116800</name>
</gene>
<reference evidence="2" key="1">
    <citation type="submission" date="2019-10" db="EMBL/GenBank/DDBJ databases">
        <authorList>
            <person name="Zhang R."/>
            <person name="Pan Y."/>
            <person name="Wang J."/>
            <person name="Ma R."/>
            <person name="Yu S."/>
        </authorList>
    </citation>
    <scope>NUCLEOTIDE SEQUENCE</scope>
    <source>
        <strain evidence="2">LA-IB0</strain>
        <tissue evidence="2">Leaf</tissue>
    </source>
</reference>
<sequence>MNVLAVSLIISPCNSICFSTGLLVDTNLDTSVPDTYTPPPTPIPYETYVGRPPTPSRNRESSENKSEVALQTANIESIQDTNAGSTFETKNMIQRTQKCSQNVITIFTLLVFLNGWKEVIPVQCAISAKNDVSLCWMQEIVFSPAIGG</sequence>
<dbReference type="Proteomes" id="UP000826271">
    <property type="component" value="Unassembled WGS sequence"/>
</dbReference>
<dbReference type="EMBL" id="WHWC01000007">
    <property type="protein sequence ID" value="KAG8379705.1"/>
    <property type="molecule type" value="Genomic_DNA"/>
</dbReference>
<name>A0AAV6XKM2_9LAMI</name>
<proteinExistence type="predicted"/>
<evidence type="ECO:0000313" key="2">
    <source>
        <dbReference type="EMBL" id="KAG8379705.1"/>
    </source>
</evidence>
<accession>A0AAV6XKM2</accession>
<organism evidence="2 3">
    <name type="scientific">Buddleja alternifolia</name>
    <dbReference type="NCBI Taxonomy" id="168488"/>
    <lineage>
        <taxon>Eukaryota</taxon>
        <taxon>Viridiplantae</taxon>
        <taxon>Streptophyta</taxon>
        <taxon>Embryophyta</taxon>
        <taxon>Tracheophyta</taxon>
        <taxon>Spermatophyta</taxon>
        <taxon>Magnoliopsida</taxon>
        <taxon>eudicotyledons</taxon>
        <taxon>Gunneridae</taxon>
        <taxon>Pentapetalae</taxon>
        <taxon>asterids</taxon>
        <taxon>lamiids</taxon>
        <taxon>Lamiales</taxon>
        <taxon>Scrophulariaceae</taxon>
        <taxon>Buddlejeae</taxon>
        <taxon>Buddleja</taxon>
    </lineage>
</organism>
<comment type="caution">
    <text evidence="2">The sequence shown here is derived from an EMBL/GenBank/DDBJ whole genome shotgun (WGS) entry which is preliminary data.</text>
</comment>
<feature type="compositionally biased region" description="Basic and acidic residues" evidence="1">
    <location>
        <begin position="57"/>
        <end position="66"/>
    </location>
</feature>
<feature type="region of interest" description="Disordered" evidence="1">
    <location>
        <begin position="33"/>
        <end position="66"/>
    </location>
</feature>
<evidence type="ECO:0000256" key="1">
    <source>
        <dbReference type="SAM" id="MobiDB-lite"/>
    </source>
</evidence>
<protein>
    <submittedName>
        <fullName evidence="2">Uncharacterized protein</fullName>
    </submittedName>
</protein>
<dbReference type="AlphaFoldDB" id="A0AAV6XKM2"/>
<keyword evidence="3" id="KW-1185">Reference proteome</keyword>
<evidence type="ECO:0000313" key="3">
    <source>
        <dbReference type="Proteomes" id="UP000826271"/>
    </source>
</evidence>